<proteinExistence type="predicted"/>
<feature type="region of interest" description="Disordered" evidence="1">
    <location>
        <begin position="219"/>
        <end position="251"/>
    </location>
</feature>
<accession>A0A077LV07</accession>
<dbReference type="EMBL" id="CAJB01000039">
    <property type="protein sequence ID" value="CCH76582.1"/>
    <property type="molecule type" value="Genomic_DNA"/>
</dbReference>
<feature type="domain" description="WCX" evidence="3">
    <location>
        <begin position="249"/>
        <end position="322"/>
    </location>
</feature>
<evidence type="ECO:0000259" key="2">
    <source>
        <dbReference type="Pfam" id="PF13280"/>
    </source>
</evidence>
<dbReference type="Pfam" id="PF25583">
    <property type="entry name" value="WCX"/>
    <property type="match status" value="1"/>
</dbReference>
<dbReference type="PANTHER" id="PTHR34580:SF3">
    <property type="entry name" value="PROTEIN PAFB"/>
    <property type="match status" value="1"/>
</dbReference>
<evidence type="ECO:0000313" key="4">
    <source>
        <dbReference type="EMBL" id="CCH76582.1"/>
    </source>
</evidence>
<dbReference type="InterPro" id="IPR026881">
    <property type="entry name" value="WYL_dom"/>
</dbReference>
<dbReference type="STRING" id="1194083.BN12_1330015"/>
<dbReference type="AlphaFoldDB" id="A0A077LV07"/>
<evidence type="ECO:0000259" key="3">
    <source>
        <dbReference type="Pfam" id="PF25583"/>
    </source>
</evidence>
<sequence length="332" mass="37224">MSAPTGPAAKTERLLNLVLCLLYTRRPLPKSRLREMVPQYHRAPTTEAFDRMFERDKDELRDLGIPLVTEDLNSIWDDEPGYRIHQRDYALPDITFEPDELAVLGLASRTWAQASLAGPAAEAIRKLRAAGIERDEDSLVGIEPRLRTTEPAFEAVRRAVLGQQVITFDYRRSDGEVRTRRVHPWGMASWHGRWYLTGFDEARDAERLFRLSRVVGPVTPDPDAPPYAVPEDHDPAASVRRTTSDRPSPEPAVVRVRAGQGHALRRRARTAEDVDEFWTRLEVEYADVDSLVDELVGYGSDVVAQAPPELVRAVVTRLRGALATHGAPGAAR</sequence>
<protein>
    <submittedName>
        <fullName evidence="4">Transcriptional regulator-like protein</fullName>
    </submittedName>
</protein>
<feature type="domain" description="WYL" evidence="2">
    <location>
        <begin position="152"/>
        <end position="214"/>
    </location>
</feature>
<dbReference type="InterPro" id="IPR057727">
    <property type="entry name" value="WCX_dom"/>
</dbReference>
<comment type="caution">
    <text evidence="4">The sequence shown here is derived from an EMBL/GenBank/DDBJ whole genome shotgun (WGS) entry which is preliminary data.</text>
</comment>
<dbReference type="InterPro" id="IPR051534">
    <property type="entry name" value="CBASS_pafABC_assoc_protein"/>
</dbReference>
<dbReference type="PROSITE" id="PS52050">
    <property type="entry name" value="WYL"/>
    <property type="match status" value="1"/>
</dbReference>
<dbReference type="Pfam" id="PF13280">
    <property type="entry name" value="WYL"/>
    <property type="match status" value="1"/>
</dbReference>
<dbReference type="PANTHER" id="PTHR34580">
    <property type="match status" value="1"/>
</dbReference>
<keyword evidence="5" id="KW-1185">Reference proteome</keyword>
<reference evidence="4 5" key="1">
    <citation type="journal article" date="2013" name="ISME J.">
        <title>A metabolic model for members of the genus Tetrasphaera involved in enhanced biological phosphorus removal.</title>
        <authorList>
            <person name="Kristiansen R."/>
            <person name="Nguyen H.T.T."/>
            <person name="Saunders A.M."/>
            <person name="Nielsen J.L."/>
            <person name="Wimmer R."/>
            <person name="Le V.Q."/>
            <person name="McIlroy S.J."/>
            <person name="Petrovski S."/>
            <person name="Seviour R.J."/>
            <person name="Calteau A."/>
            <person name="Nielsen K.L."/>
            <person name="Nielsen P.H."/>
        </authorList>
    </citation>
    <scope>NUCLEOTIDE SEQUENCE [LARGE SCALE GENOMIC DNA]</scope>
    <source>
        <strain evidence="4 5">T1-X7</strain>
    </source>
</reference>
<dbReference type="Proteomes" id="UP000035721">
    <property type="component" value="Unassembled WGS sequence"/>
</dbReference>
<organism evidence="4 5">
    <name type="scientific">Nostocoides japonicum T1-X7</name>
    <dbReference type="NCBI Taxonomy" id="1194083"/>
    <lineage>
        <taxon>Bacteria</taxon>
        <taxon>Bacillati</taxon>
        <taxon>Actinomycetota</taxon>
        <taxon>Actinomycetes</taxon>
        <taxon>Micrococcales</taxon>
        <taxon>Intrasporangiaceae</taxon>
        <taxon>Nostocoides</taxon>
    </lineage>
</organism>
<evidence type="ECO:0000256" key="1">
    <source>
        <dbReference type="SAM" id="MobiDB-lite"/>
    </source>
</evidence>
<dbReference type="RefSeq" id="WP_048553318.1">
    <property type="nucleotide sequence ID" value="NZ_HF570958.1"/>
</dbReference>
<dbReference type="OrthoDB" id="3268930at2"/>
<feature type="compositionally biased region" description="Pro residues" evidence="1">
    <location>
        <begin position="219"/>
        <end position="228"/>
    </location>
</feature>
<evidence type="ECO:0000313" key="5">
    <source>
        <dbReference type="Proteomes" id="UP000035721"/>
    </source>
</evidence>
<name>A0A077LV07_9MICO</name>
<gene>
    <name evidence="4" type="ORF">BN12_1330015</name>
</gene>